<evidence type="ECO:0000256" key="2">
    <source>
        <dbReference type="SAM" id="SignalP"/>
    </source>
</evidence>
<evidence type="ECO:0000313" key="4">
    <source>
        <dbReference type="Proteomes" id="UP000595278"/>
    </source>
</evidence>
<dbReference type="RefSeq" id="WP_201090619.1">
    <property type="nucleotide sequence ID" value="NZ_CP067393.1"/>
</dbReference>
<sequence length="123" mass="13676">MGFIFGCLIIAIVAAIASAINALAAHWAAALAEAEYPDYSKTFKTIFWGYIVFFLIVLVIIKTGNALNGFFGMLLWLGIISWVMYKLVQKLGIEGNKNIVIFVGMSFFFNMLISFAISLFNPF</sequence>
<proteinExistence type="predicted"/>
<dbReference type="AlphaFoldDB" id="A0A974NE46"/>
<organism evidence="3 4">
    <name type="scientific">Entomomonas asaccharolytica</name>
    <dbReference type="NCBI Taxonomy" id="2785331"/>
    <lineage>
        <taxon>Bacteria</taxon>
        <taxon>Pseudomonadati</taxon>
        <taxon>Pseudomonadota</taxon>
        <taxon>Gammaproteobacteria</taxon>
        <taxon>Pseudomonadales</taxon>
        <taxon>Pseudomonadaceae</taxon>
        <taxon>Entomomonas</taxon>
    </lineage>
</organism>
<keyword evidence="2" id="KW-0732">Signal</keyword>
<dbReference type="Proteomes" id="UP000595278">
    <property type="component" value="Chromosome"/>
</dbReference>
<dbReference type="EMBL" id="CP067393">
    <property type="protein sequence ID" value="QQP84722.1"/>
    <property type="molecule type" value="Genomic_DNA"/>
</dbReference>
<protein>
    <submittedName>
        <fullName evidence="3">Uncharacterized protein</fullName>
    </submittedName>
</protein>
<name>A0A974NE46_9GAMM</name>
<feature type="transmembrane region" description="Helical" evidence="1">
    <location>
        <begin position="42"/>
        <end position="61"/>
    </location>
</feature>
<evidence type="ECO:0000313" key="3">
    <source>
        <dbReference type="EMBL" id="QQP84722.1"/>
    </source>
</evidence>
<keyword evidence="1" id="KW-0472">Membrane</keyword>
<keyword evidence="1" id="KW-0812">Transmembrane</keyword>
<reference evidence="3 4" key="1">
    <citation type="submission" date="2021-01" db="EMBL/GenBank/DDBJ databases">
        <title>Entomomonas sp. F2A isolated from a house cricket (Acheta domesticus).</title>
        <authorList>
            <person name="Spergser J."/>
            <person name="Busse H.-J."/>
        </authorList>
    </citation>
    <scope>NUCLEOTIDE SEQUENCE [LARGE SCALE GENOMIC DNA]</scope>
    <source>
        <strain evidence="3 4">F2A</strain>
    </source>
</reference>
<feature type="transmembrane region" description="Helical" evidence="1">
    <location>
        <begin position="68"/>
        <end position="87"/>
    </location>
</feature>
<evidence type="ECO:0000256" key="1">
    <source>
        <dbReference type="SAM" id="Phobius"/>
    </source>
</evidence>
<feature type="transmembrane region" description="Helical" evidence="1">
    <location>
        <begin position="99"/>
        <end position="120"/>
    </location>
</feature>
<dbReference type="KEGG" id="eaz:JHT90_09915"/>
<keyword evidence="1" id="KW-1133">Transmembrane helix</keyword>
<feature type="chain" id="PRO_5037514910" evidence="2">
    <location>
        <begin position="25"/>
        <end position="123"/>
    </location>
</feature>
<gene>
    <name evidence="3" type="ORF">JHT90_09915</name>
</gene>
<keyword evidence="4" id="KW-1185">Reference proteome</keyword>
<accession>A0A974NE46</accession>
<feature type="signal peptide" evidence="2">
    <location>
        <begin position="1"/>
        <end position="24"/>
    </location>
</feature>